<comment type="caution">
    <text evidence="1">The sequence shown here is derived from an EMBL/GenBank/DDBJ whole genome shotgun (WGS) entry which is preliminary data.</text>
</comment>
<dbReference type="Proteomes" id="UP000287651">
    <property type="component" value="Unassembled WGS sequence"/>
</dbReference>
<accession>A0A426YR10</accession>
<protein>
    <submittedName>
        <fullName evidence="1">Uncharacterized protein</fullName>
    </submittedName>
</protein>
<dbReference type="EMBL" id="AMZH03010749">
    <property type="protein sequence ID" value="RRT54161.1"/>
    <property type="molecule type" value="Genomic_DNA"/>
</dbReference>
<organism evidence="1 2">
    <name type="scientific">Ensete ventricosum</name>
    <name type="common">Abyssinian banana</name>
    <name type="synonym">Musa ensete</name>
    <dbReference type="NCBI Taxonomy" id="4639"/>
    <lineage>
        <taxon>Eukaryota</taxon>
        <taxon>Viridiplantae</taxon>
        <taxon>Streptophyta</taxon>
        <taxon>Embryophyta</taxon>
        <taxon>Tracheophyta</taxon>
        <taxon>Spermatophyta</taxon>
        <taxon>Magnoliopsida</taxon>
        <taxon>Liliopsida</taxon>
        <taxon>Zingiberales</taxon>
        <taxon>Musaceae</taxon>
        <taxon>Ensete</taxon>
    </lineage>
</organism>
<gene>
    <name evidence="1" type="ORF">B296_00030192</name>
</gene>
<sequence length="73" mass="7829">MTTLTCQPVAFALPCCQPPTVKGVAGWSTYRVGSTMPPAACWQRHRRLVGPLRLLCHAVDHLPAGVLLSIACC</sequence>
<reference evidence="1 2" key="1">
    <citation type="journal article" date="2014" name="Agronomy (Basel)">
        <title>A Draft Genome Sequence for Ensete ventricosum, the Drought-Tolerant Tree Against Hunger.</title>
        <authorList>
            <person name="Harrison J."/>
            <person name="Moore K.A."/>
            <person name="Paszkiewicz K."/>
            <person name="Jones T."/>
            <person name="Grant M."/>
            <person name="Ambacheew D."/>
            <person name="Muzemil S."/>
            <person name="Studholme D.J."/>
        </authorList>
    </citation>
    <scope>NUCLEOTIDE SEQUENCE [LARGE SCALE GENOMIC DNA]</scope>
</reference>
<evidence type="ECO:0000313" key="2">
    <source>
        <dbReference type="Proteomes" id="UP000287651"/>
    </source>
</evidence>
<evidence type="ECO:0000313" key="1">
    <source>
        <dbReference type="EMBL" id="RRT54161.1"/>
    </source>
</evidence>
<dbReference type="AlphaFoldDB" id="A0A426YR10"/>
<name>A0A426YR10_ENSVE</name>
<proteinExistence type="predicted"/>